<evidence type="ECO:0000256" key="1">
    <source>
        <dbReference type="SAM" id="SignalP"/>
    </source>
</evidence>
<dbReference type="AlphaFoldDB" id="A0AAW1Q5W0"/>
<sequence>MKTFFAVALFVAASAAVVSGQYASPSPATVVTSSPSAQQGWQQVFNGLQSMSSGYVQQGQKWGQQIQSELSQLSSYSPVQLEQYVDQYQQQYCTPASITPEMKMPGNYTGTSVVLSFQLGNCTFDSDWTSTKEIECEQPSLVYIKSPAVLTAPYKTPVSFTDEASNHQPLNNYRLT</sequence>
<gene>
    <name evidence="2" type="ORF">WJX74_005018</name>
</gene>
<comment type="caution">
    <text evidence="2">The sequence shown here is derived from an EMBL/GenBank/DDBJ whole genome shotgun (WGS) entry which is preliminary data.</text>
</comment>
<dbReference type="Proteomes" id="UP001438707">
    <property type="component" value="Unassembled WGS sequence"/>
</dbReference>
<protein>
    <submittedName>
        <fullName evidence="2">Uncharacterized protein</fullName>
    </submittedName>
</protein>
<accession>A0AAW1Q5W0</accession>
<feature type="chain" id="PRO_5043979703" evidence="1">
    <location>
        <begin position="21"/>
        <end position="176"/>
    </location>
</feature>
<proteinExistence type="predicted"/>
<dbReference type="EMBL" id="JALJOS010000083">
    <property type="protein sequence ID" value="KAK9816260.1"/>
    <property type="molecule type" value="Genomic_DNA"/>
</dbReference>
<reference evidence="2 3" key="1">
    <citation type="journal article" date="2024" name="Nat. Commun.">
        <title>Phylogenomics reveals the evolutionary origins of lichenization in chlorophyte algae.</title>
        <authorList>
            <person name="Puginier C."/>
            <person name="Libourel C."/>
            <person name="Otte J."/>
            <person name="Skaloud P."/>
            <person name="Haon M."/>
            <person name="Grisel S."/>
            <person name="Petersen M."/>
            <person name="Berrin J.G."/>
            <person name="Delaux P.M."/>
            <person name="Dal Grande F."/>
            <person name="Keller J."/>
        </authorList>
    </citation>
    <scope>NUCLEOTIDE SEQUENCE [LARGE SCALE GENOMIC DNA]</scope>
    <source>
        <strain evidence="2 3">SAG 2145</strain>
    </source>
</reference>
<keyword evidence="1" id="KW-0732">Signal</keyword>
<feature type="signal peptide" evidence="1">
    <location>
        <begin position="1"/>
        <end position="20"/>
    </location>
</feature>
<evidence type="ECO:0000313" key="3">
    <source>
        <dbReference type="Proteomes" id="UP001438707"/>
    </source>
</evidence>
<evidence type="ECO:0000313" key="2">
    <source>
        <dbReference type="EMBL" id="KAK9816260.1"/>
    </source>
</evidence>
<keyword evidence="3" id="KW-1185">Reference proteome</keyword>
<organism evidence="2 3">
    <name type="scientific">Apatococcus lobatus</name>
    <dbReference type="NCBI Taxonomy" id="904363"/>
    <lineage>
        <taxon>Eukaryota</taxon>
        <taxon>Viridiplantae</taxon>
        <taxon>Chlorophyta</taxon>
        <taxon>core chlorophytes</taxon>
        <taxon>Trebouxiophyceae</taxon>
        <taxon>Chlorellales</taxon>
        <taxon>Chlorellaceae</taxon>
        <taxon>Apatococcus</taxon>
    </lineage>
</organism>
<name>A0AAW1Q5W0_9CHLO</name>